<organism evidence="1 2">
    <name type="scientific">Herbidospora solisilvae</name>
    <dbReference type="NCBI Taxonomy" id="2696284"/>
    <lineage>
        <taxon>Bacteria</taxon>
        <taxon>Bacillati</taxon>
        <taxon>Actinomycetota</taxon>
        <taxon>Actinomycetes</taxon>
        <taxon>Streptosporangiales</taxon>
        <taxon>Streptosporangiaceae</taxon>
        <taxon>Herbidospora</taxon>
    </lineage>
</organism>
<evidence type="ECO:0000313" key="2">
    <source>
        <dbReference type="Proteomes" id="UP000479526"/>
    </source>
</evidence>
<name>A0A7C9NFE7_9ACTN</name>
<dbReference type="EMBL" id="WXEW01000005">
    <property type="protein sequence ID" value="NAS23555.1"/>
    <property type="molecule type" value="Genomic_DNA"/>
</dbReference>
<evidence type="ECO:0000313" key="1">
    <source>
        <dbReference type="EMBL" id="NAS23555.1"/>
    </source>
</evidence>
<keyword evidence="2" id="KW-1185">Reference proteome</keyword>
<dbReference type="AlphaFoldDB" id="A0A7C9NFE7"/>
<comment type="caution">
    <text evidence="1">The sequence shown here is derived from an EMBL/GenBank/DDBJ whole genome shotgun (WGS) entry which is preliminary data.</text>
</comment>
<dbReference type="Proteomes" id="UP000479526">
    <property type="component" value="Unassembled WGS sequence"/>
</dbReference>
<sequence length="35" mass="3585">MCGAYRFSGEVGSALLDALPQVMTLTPALDDPSGT</sequence>
<proteinExistence type="predicted"/>
<gene>
    <name evidence="1" type="ORF">GT755_17880</name>
</gene>
<reference evidence="1 2" key="1">
    <citation type="submission" date="2020-01" db="EMBL/GenBank/DDBJ databases">
        <title>Herbidospora sp. NEAU-GS84 nov., a novel actinomycete isolated from soil.</title>
        <authorList>
            <person name="Han L."/>
        </authorList>
    </citation>
    <scope>NUCLEOTIDE SEQUENCE [LARGE SCALE GENOMIC DNA]</scope>
    <source>
        <strain evidence="1 2">NEAU-GS84</strain>
    </source>
</reference>
<protein>
    <submittedName>
        <fullName evidence="1">Uncharacterized protein</fullName>
    </submittedName>
</protein>
<accession>A0A7C9NFE7</accession>